<keyword evidence="15" id="KW-1185">Reference proteome</keyword>
<keyword evidence="6" id="KW-0805">Transcription regulation</keyword>
<feature type="binding site" evidence="10">
    <location>
        <position position="96"/>
    </location>
    <ligand>
        <name>Zn(2+)</name>
        <dbReference type="ChEBI" id="CHEBI:29105"/>
        <label>2</label>
    </ligand>
</feature>
<evidence type="ECO:0000256" key="7">
    <source>
        <dbReference type="ARBA" id="ARBA00023163"/>
    </source>
</evidence>
<comment type="similarity">
    <text evidence="9 12">Belongs to the archaeal rpoM/eukaryotic RPA12/RPB9/RPC11 RNA polymerase family.</text>
</comment>
<dbReference type="PROSITE" id="PS00466">
    <property type="entry name" value="ZF_TFIIS_1"/>
    <property type="match status" value="1"/>
</dbReference>
<dbReference type="EMBL" id="JALJOQ010000177">
    <property type="protein sequence ID" value="KAK9791406.1"/>
    <property type="molecule type" value="Genomic_DNA"/>
</dbReference>
<comment type="subcellular location">
    <subcellularLocation>
        <location evidence="1 9">Nucleus</location>
    </subcellularLocation>
</comment>
<keyword evidence="8 9" id="KW-0539">Nucleus</keyword>
<dbReference type="InterPro" id="IPR001529">
    <property type="entry name" value="Zn_ribbon_RPB9"/>
</dbReference>
<sequence>MLTFCPACGNLLMVEQAGGMRFHCQTCPYVYDIDRQMSKAMYMQQKEVDDVLGGADAWKNVQKTDVTCPKCSHPRAFFQEIQTRSADEPATLFFRCEGCAHQWKEG</sequence>
<dbReference type="GO" id="GO:0006355">
    <property type="term" value="P:regulation of DNA-templated transcription"/>
    <property type="evidence" value="ECO:0007669"/>
    <property type="project" value="InterPro"/>
</dbReference>
<dbReference type="SMART" id="SM00440">
    <property type="entry name" value="ZnF_C2C2"/>
    <property type="match status" value="1"/>
</dbReference>
<evidence type="ECO:0000256" key="3">
    <source>
        <dbReference type="ARBA" id="ARBA00022723"/>
    </source>
</evidence>
<feature type="binding site" evidence="10">
    <location>
        <position position="24"/>
    </location>
    <ligand>
        <name>Zn(2+)</name>
        <dbReference type="ChEBI" id="CHEBI:29105"/>
        <label>1</label>
    </ligand>
</feature>
<dbReference type="Pfam" id="PF02150">
    <property type="entry name" value="Zn_ribbon_RPB9"/>
    <property type="match status" value="1"/>
</dbReference>
<dbReference type="FunFam" id="2.20.25.10:FF:000005">
    <property type="entry name" value="DNA-directed RNA polymerase subunit"/>
    <property type="match status" value="1"/>
</dbReference>
<dbReference type="InterPro" id="IPR034014">
    <property type="entry name" value="Zn_ribbon_RPC11_C"/>
</dbReference>
<dbReference type="GO" id="GO:0003899">
    <property type="term" value="F:DNA-directed RNA polymerase activity"/>
    <property type="evidence" value="ECO:0007669"/>
    <property type="project" value="InterPro"/>
</dbReference>
<dbReference type="InterPro" id="IPR012164">
    <property type="entry name" value="Rpa12/Rpb9/Rpc10/TFS"/>
</dbReference>
<evidence type="ECO:0000256" key="9">
    <source>
        <dbReference type="PIRNR" id="PIRNR005586"/>
    </source>
</evidence>
<dbReference type="Proteomes" id="UP001465755">
    <property type="component" value="Unassembled WGS sequence"/>
</dbReference>
<dbReference type="PROSITE" id="PS51133">
    <property type="entry name" value="ZF_TFIIS_2"/>
    <property type="match status" value="1"/>
</dbReference>
<evidence type="ECO:0000256" key="4">
    <source>
        <dbReference type="ARBA" id="ARBA00022771"/>
    </source>
</evidence>
<keyword evidence="3 10" id="KW-0479">Metal-binding</keyword>
<evidence type="ECO:0000256" key="11">
    <source>
        <dbReference type="PIRSR" id="PIRSR005586-2"/>
    </source>
</evidence>
<comment type="caution">
    <text evidence="14">The sequence shown here is derived from an EMBL/GenBank/DDBJ whole genome shotgun (WGS) entry which is preliminary data.</text>
</comment>
<evidence type="ECO:0000256" key="12">
    <source>
        <dbReference type="RuleBase" id="RU003474"/>
    </source>
</evidence>
<organism evidence="14 15">
    <name type="scientific">Symbiochloris irregularis</name>
    <dbReference type="NCBI Taxonomy" id="706552"/>
    <lineage>
        <taxon>Eukaryota</taxon>
        <taxon>Viridiplantae</taxon>
        <taxon>Chlorophyta</taxon>
        <taxon>core chlorophytes</taxon>
        <taxon>Trebouxiophyceae</taxon>
        <taxon>Trebouxiales</taxon>
        <taxon>Trebouxiaceae</taxon>
        <taxon>Symbiochloris</taxon>
    </lineage>
</organism>
<evidence type="ECO:0000256" key="8">
    <source>
        <dbReference type="ARBA" id="ARBA00023242"/>
    </source>
</evidence>
<accession>A0AAW1NNR7</accession>
<evidence type="ECO:0000259" key="13">
    <source>
        <dbReference type="PROSITE" id="PS51133"/>
    </source>
</evidence>
<evidence type="ECO:0000313" key="14">
    <source>
        <dbReference type="EMBL" id="KAK9791406.1"/>
    </source>
</evidence>
<dbReference type="SMART" id="SM00661">
    <property type="entry name" value="RPOL9"/>
    <property type="match status" value="1"/>
</dbReference>
<keyword evidence="2 9" id="KW-0240">DNA-directed RNA polymerase</keyword>
<dbReference type="CDD" id="cd10509">
    <property type="entry name" value="Zn-ribbon_RPC11"/>
    <property type="match status" value="1"/>
</dbReference>
<keyword evidence="4 11" id="KW-0863">Zinc-finger</keyword>
<reference evidence="14 15" key="1">
    <citation type="journal article" date="2024" name="Nat. Commun.">
        <title>Phylogenomics reveals the evolutionary origins of lichenization in chlorophyte algae.</title>
        <authorList>
            <person name="Puginier C."/>
            <person name="Libourel C."/>
            <person name="Otte J."/>
            <person name="Skaloud P."/>
            <person name="Haon M."/>
            <person name="Grisel S."/>
            <person name="Petersen M."/>
            <person name="Berrin J.G."/>
            <person name="Delaux P.M."/>
            <person name="Dal Grande F."/>
            <person name="Keller J."/>
        </authorList>
    </citation>
    <scope>NUCLEOTIDE SEQUENCE [LARGE SCALE GENOMIC DNA]</scope>
    <source>
        <strain evidence="14 15">SAG 2036</strain>
    </source>
</reference>
<feature type="binding site" evidence="10">
    <location>
        <position position="68"/>
    </location>
    <ligand>
        <name>Zn(2+)</name>
        <dbReference type="ChEBI" id="CHEBI:29105"/>
        <label>2</label>
    </ligand>
</feature>
<keyword evidence="7 9" id="KW-0804">Transcription</keyword>
<dbReference type="SUPFAM" id="SSF57783">
    <property type="entry name" value="Zinc beta-ribbon"/>
    <property type="match status" value="1"/>
</dbReference>
<feature type="domain" description="TFIIS-type" evidence="13">
    <location>
        <begin position="64"/>
        <end position="104"/>
    </location>
</feature>
<feature type="binding site" evidence="10">
    <location>
        <position position="27"/>
    </location>
    <ligand>
        <name>Zn(2+)</name>
        <dbReference type="ChEBI" id="CHEBI:29105"/>
        <label>1</label>
    </ligand>
</feature>
<evidence type="ECO:0000256" key="2">
    <source>
        <dbReference type="ARBA" id="ARBA00022478"/>
    </source>
</evidence>
<feature type="binding site" evidence="10">
    <location>
        <position position="5"/>
    </location>
    <ligand>
        <name>Zn(2+)</name>
        <dbReference type="ChEBI" id="CHEBI:29105"/>
        <label>1</label>
    </ligand>
</feature>
<name>A0AAW1NNR7_9CHLO</name>
<evidence type="ECO:0000256" key="6">
    <source>
        <dbReference type="ARBA" id="ARBA00023015"/>
    </source>
</evidence>
<protein>
    <recommendedName>
        <fullName evidence="9">DNA-directed RNA polymerase subunit</fullName>
    </recommendedName>
</protein>
<dbReference type="NCBIfam" id="TIGR01384">
    <property type="entry name" value="TFS_arch"/>
    <property type="match status" value="1"/>
</dbReference>
<keyword evidence="5 10" id="KW-0862">Zinc</keyword>
<feature type="binding site" evidence="10">
    <location>
        <position position="71"/>
    </location>
    <ligand>
        <name>Zn(2+)</name>
        <dbReference type="ChEBI" id="CHEBI:29105"/>
        <label>2</label>
    </ligand>
</feature>
<comment type="function">
    <text evidence="9">DNA-dependent RNA polymerase catalyzes the transcription of DNA into RNA using the four ribonucleoside triphosphates as substrates.</text>
</comment>
<gene>
    <name evidence="14" type="ORF">WJX73_008287</name>
</gene>
<dbReference type="Gene3D" id="2.20.25.10">
    <property type="match status" value="1"/>
</dbReference>
<dbReference type="InterPro" id="IPR006288">
    <property type="entry name" value="TFS"/>
</dbReference>
<dbReference type="PIRSF" id="PIRSF005586">
    <property type="entry name" value="RNApol_RpoM"/>
    <property type="match status" value="1"/>
</dbReference>
<feature type="binding site" evidence="10">
    <location>
        <position position="8"/>
    </location>
    <ligand>
        <name>Zn(2+)</name>
        <dbReference type="ChEBI" id="CHEBI:29105"/>
        <label>1</label>
    </ligand>
</feature>
<dbReference type="AlphaFoldDB" id="A0AAW1NNR7"/>
<dbReference type="InterPro" id="IPR001222">
    <property type="entry name" value="Znf_TFIIS"/>
</dbReference>
<dbReference type="GO" id="GO:0006386">
    <property type="term" value="P:termination of RNA polymerase III transcription"/>
    <property type="evidence" value="ECO:0007669"/>
    <property type="project" value="TreeGrafter"/>
</dbReference>
<evidence type="ECO:0000256" key="10">
    <source>
        <dbReference type="PIRSR" id="PIRSR005586-1"/>
    </source>
</evidence>
<dbReference type="GO" id="GO:0008270">
    <property type="term" value="F:zinc ion binding"/>
    <property type="evidence" value="ECO:0007669"/>
    <property type="project" value="UniProtKB-KW"/>
</dbReference>
<feature type="binding site" evidence="10">
    <location>
        <position position="99"/>
    </location>
    <ligand>
        <name>Zn(2+)</name>
        <dbReference type="ChEBI" id="CHEBI:29105"/>
        <label>2</label>
    </ligand>
</feature>
<dbReference type="GO" id="GO:0005666">
    <property type="term" value="C:RNA polymerase III complex"/>
    <property type="evidence" value="ECO:0007669"/>
    <property type="project" value="TreeGrafter"/>
</dbReference>
<evidence type="ECO:0000256" key="1">
    <source>
        <dbReference type="ARBA" id="ARBA00004123"/>
    </source>
</evidence>
<evidence type="ECO:0000313" key="15">
    <source>
        <dbReference type="Proteomes" id="UP001465755"/>
    </source>
</evidence>
<dbReference type="PANTHER" id="PTHR11239">
    <property type="entry name" value="DNA-DIRECTED RNA POLYMERASE"/>
    <property type="match status" value="1"/>
</dbReference>
<dbReference type="PANTHER" id="PTHR11239:SF12">
    <property type="entry name" value="DNA-DIRECTED RNA POLYMERASE III SUBUNIT RPC10"/>
    <property type="match status" value="1"/>
</dbReference>
<dbReference type="Pfam" id="PF01096">
    <property type="entry name" value="Zn_ribbon_TFIIS"/>
    <property type="match status" value="1"/>
</dbReference>
<feature type="zinc finger region" description="C4-type" evidence="11">
    <location>
        <begin position="5"/>
        <end position="27"/>
    </location>
</feature>
<evidence type="ECO:0000256" key="5">
    <source>
        <dbReference type="ARBA" id="ARBA00022833"/>
    </source>
</evidence>
<dbReference type="GO" id="GO:0003676">
    <property type="term" value="F:nucleic acid binding"/>
    <property type="evidence" value="ECO:0007669"/>
    <property type="project" value="InterPro"/>
</dbReference>
<proteinExistence type="inferred from homology"/>